<gene>
    <name evidence="2" type="ORF">AFM11_00745</name>
</gene>
<evidence type="ECO:0000313" key="2">
    <source>
        <dbReference type="EMBL" id="KWX25854.1"/>
    </source>
</evidence>
<dbReference type="RefSeq" id="WP_067842399.1">
    <property type="nucleotide sequence ID" value="NZ_LGTW01000001.1"/>
</dbReference>
<keyword evidence="2" id="KW-0378">Hydrolase</keyword>
<dbReference type="PANTHER" id="PTHR36512:SF3">
    <property type="entry name" value="BLR5678 PROTEIN"/>
    <property type="match status" value="1"/>
</dbReference>
<dbReference type="AlphaFoldDB" id="A0A132PUA7"/>
<evidence type="ECO:0000256" key="1">
    <source>
        <dbReference type="ARBA" id="ARBA00007068"/>
    </source>
</evidence>
<dbReference type="Gene3D" id="3.60.70.12">
    <property type="entry name" value="L-amino peptidase D-ALA esterase/amidase"/>
    <property type="match status" value="1"/>
</dbReference>
<dbReference type="PANTHER" id="PTHR36512">
    <property type="entry name" value="D-AMINOPEPTIDASE"/>
    <property type="match status" value="1"/>
</dbReference>
<reference evidence="2 3" key="1">
    <citation type="submission" date="2015-07" db="EMBL/GenBank/DDBJ databases">
        <title>A draft genome sequence of Mycobacterium wolinskyi.</title>
        <authorList>
            <person name="de Man T.J."/>
            <person name="Perry K.A."/>
            <person name="Coulliette A.D."/>
            <person name="Jensen B."/>
            <person name="Toney N.C."/>
            <person name="Limbago B.M."/>
            <person name="Noble-Wang J."/>
        </authorList>
    </citation>
    <scope>NUCLEOTIDE SEQUENCE [LARGE SCALE GENOMIC DNA]</scope>
    <source>
        <strain evidence="2 3">CDC_01</strain>
    </source>
</reference>
<dbReference type="InterPro" id="IPR016117">
    <property type="entry name" value="ArgJ-like_dom_sf"/>
</dbReference>
<dbReference type="InterPro" id="IPR005321">
    <property type="entry name" value="Peptidase_S58_DmpA"/>
</dbReference>
<evidence type="ECO:0000313" key="3">
    <source>
        <dbReference type="Proteomes" id="UP000070612"/>
    </source>
</evidence>
<dbReference type="STRING" id="59750.AWC31_33785"/>
<dbReference type="CDD" id="cd02253">
    <property type="entry name" value="DmpA"/>
    <property type="match status" value="1"/>
</dbReference>
<dbReference type="EMBL" id="LGTW01000001">
    <property type="protein sequence ID" value="KWX25854.1"/>
    <property type="molecule type" value="Genomic_DNA"/>
</dbReference>
<dbReference type="SUPFAM" id="SSF56266">
    <property type="entry name" value="DmpA/ArgJ-like"/>
    <property type="match status" value="1"/>
</dbReference>
<proteinExistence type="inferred from homology"/>
<comment type="similarity">
    <text evidence="1">Belongs to the peptidase S58 family.</text>
</comment>
<keyword evidence="3" id="KW-1185">Reference proteome</keyword>
<organism evidence="2 3">
    <name type="scientific">Mycolicibacterium wolinskyi</name>
    <dbReference type="NCBI Taxonomy" id="59750"/>
    <lineage>
        <taxon>Bacteria</taxon>
        <taxon>Bacillati</taxon>
        <taxon>Actinomycetota</taxon>
        <taxon>Actinomycetes</taxon>
        <taxon>Mycobacteriales</taxon>
        <taxon>Mycobacteriaceae</taxon>
        <taxon>Mycolicibacterium</taxon>
    </lineage>
</organism>
<name>A0A132PUA7_9MYCO</name>
<keyword evidence="2" id="KW-0031">Aminopeptidase</keyword>
<dbReference type="Proteomes" id="UP000070612">
    <property type="component" value="Unassembled WGS sequence"/>
</dbReference>
<sequence>MRARDLGVVVGEHPTGPYNAITDVAGVRVGHTTIQQAPAVNTGVTVVVPHSGIWTEPVFAGAHRLNGSGEMTGLEWVRESGELTSAIGLTNTHSVGVVRDALVDAQVQARGEGLYWSLPVVGETYDGLLNDINGHHVRAEHVRAALDSATDGPVAEGNVGGGTGMICHGFKGGIGTASRVTDTAAGRYTVGVLVQANHGRRERLRVNGVPVGELVGADEVPTPEMPRAYEPGSGSIIVIVATDAPLLPHQCTRLAQRSALAVGALGGTGEQYSGDLMLAFSTANRGIPPYAWDENTETERPEIPVRMVAPQLMTRLFDLVIEATEEAIVNVLVAAETLTGRDGRTAHALDHNLFRRAMQHWEG</sequence>
<dbReference type="PATRIC" id="fig|59750.3.peg.153"/>
<dbReference type="Pfam" id="PF03576">
    <property type="entry name" value="Peptidase_S58"/>
    <property type="match status" value="1"/>
</dbReference>
<comment type="caution">
    <text evidence="2">The sequence shown here is derived from an EMBL/GenBank/DDBJ whole genome shotgun (WGS) entry which is preliminary data.</text>
</comment>
<keyword evidence="2" id="KW-0645">Protease</keyword>
<accession>A0A132PUA7</accession>
<protein>
    <submittedName>
        <fullName evidence="2">D-aminopeptidase</fullName>
    </submittedName>
</protein>
<dbReference type="GO" id="GO:0004177">
    <property type="term" value="F:aminopeptidase activity"/>
    <property type="evidence" value="ECO:0007669"/>
    <property type="project" value="UniProtKB-KW"/>
</dbReference>